<evidence type="ECO:0000256" key="5">
    <source>
        <dbReference type="SAM" id="SignalP"/>
    </source>
</evidence>
<keyword evidence="4" id="KW-0472">Membrane</keyword>
<organism evidence="7 8">
    <name type="scientific">Rhizoclosmatium globosum</name>
    <dbReference type="NCBI Taxonomy" id="329046"/>
    <lineage>
        <taxon>Eukaryota</taxon>
        <taxon>Fungi</taxon>
        <taxon>Fungi incertae sedis</taxon>
        <taxon>Chytridiomycota</taxon>
        <taxon>Chytridiomycota incertae sedis</taxon>
        <taxon>Chytridiomycetes</taxon>
        <taxon>Chytridiales</taxon>
        <taxon>Chytriomycetaceae</taxon>
        <taxon>Rhizoclosmatium</taxon>
    </lineage>
</organism>
<gene>
    <name evidence="7" type="ORF">BCR33DRAFT_317866</name>
</gene>
<sequence>MPSSTFVIRCLLLILSLLYAAEASKLQSNITIALIGPYSLLPGLNYHGFEVIGGLAQVNASRINPNSPQGVHYFDHIFGEMAIDDVNSNPTTFPNTTVLVRRFTDTTSSKAPPGGYAIALANYINDFHPDIIAIFGGYLSTTSKFEAEVYGAYNLPYAGSTQVAPLFSDKSNYPYFIRSAAVSYKNGMLGKPLLYSKAQTFSAPASRSKCLVLSKPTIFCFRLIST</sequence>
<evidence type="ECO:0000256" key="2">
    <source>
        <dbReference type="ARBA" id="ARBA00022692"/>
    </source>
</evidence>
<keyword evidence="8" id="KW-1185">Reference proteome</keyword>
<keyword evidence="3" id="KW-1133">Transmembrane helix</keyword>
<evidence type="ECO:0000256" key="4">
    <source>
        <dbReference type="ARBA" id="ARBA00023136"/>
    </source>
</evidence>
<protein>
    <recommendedName>
        <fullName evidence="6">Receptor ligand binding region domain-containing protein</fullName>
    </recommendedName>
</protein>
<feature type="domain" description="Receptor ligand binding region" evidence="6">
    <location>
        <begin position="80"/>
        <end position="180"/>
    </location>
</feature>
<dbReference type="EMBL" id="MCGO01000003">
    <property type="protein sequence ID" value="ORY52442.1"/>
    <property type="molecule type" value="Genomic_DNA"/>
</dbReference>
<dbReference type="InterPro" id="IPR028082">
    <property type="entry name" value="Peripla_BP_I"/>
</dbReference>
<evidence type="ECO:0000256" key="3">
    <source>
        <dbReference type="ARBA" id="ARBA00022989"/>
    </source>
</evidence>
<keyword evidence="2" id="KW-0812">Transmembrane</keyword>
<name>A0A1Y2CZF4_9FUNG</name>
<feature type="signal peptide" evidence="5">
    <location>
        <begin position="1"/>
        <end position="23"/>
    </location>
</feature>
<feature type="chain" id="PRO_5012869828" description="Receptor ligand binding region domain-containing protein" evidence="5">
    <location>
        <begin position="24"/>
        <end position="226"/>
    </location>
</feature>
<dbReference type="InterPro" id="IPR001828">
    <property type="entry name" value="ANF_lig-bd_rcpt"/>
</dbReference>
<dbReference type="SUPFAM" id="SSF53822">
    <property type="entry name" value="Periplasmic binding protein-like I"/>
    <property type="match status" value="1"/>
</dbReference>
<accession>A0A1Y2CZF4</accession>
<proteinExistence type="predicted"/>
<dbReference type="AlphaFoldDB" id="A0A1Y2CZF4"/>
<dbReference type="OrthoDB" id="2156141at2759"/>
<evidence type="ECO:0000256" key="1">
    <source>
        <dbReference type="ARBA" id="ARBA00004370"/>
    </source>
</evidence>
<comment type="subcellular location">
    <subcellularLocation>
        <location evidence="1">Membrane</location>
    </subcellularLocation>
</comment>
<evidence type="ECO:0000259" key="6">
    <source>
        <dbReference type="Pfam" id="PF01094"/>
    </source>
</evidence>
<dbReference type="Gene3D" id="3.40.50.2300">
    <property type="match status" value="1"/>
</dbReference>
<evidence type="ECO:0000313" key="8">
    <source>
        <dbReference type="Proteomes" id="UP000193642"/>
    </source>
</evidence>
<comment type="caution">
    <text evidence="7">The sequence shown here is derived from an EMBL/GenBank/DDBJ whole genome shotgun (WGS) entry which is preliminary data.</text>
</comment>
<keyword evidence="5" id="KW-0732">Signal</keyword>
<reference evidence="7 8" key="1">
    <citation type="submission" date="2016-07" db="EMBL/GenBank/DDBJ databases">
        <title>Pervasive Adenine N6-methylation of Active Genes in Fungi.</title>
        <authorList>
            <consortium name="DOE Joint Genome Institute"/>
            <person name="Mondo S.J."/>
            <person name="Dannebaum R.O."/>
            <person name="Kuo R.C."/>
            <person name="Labutti K."/>
            <person name="Haridas S."/>
            <person name="Kuo A."/>
            <person name="Salamov A."/>
            <person name="Ahrendt S.R."/>
            <person name="Lipzen A."/>
            <person name="Sullivan W."/>
            <person name="Andreopoulos W.B."/>
            <person name="Clum A."/>
            <person name="Lindquist E."/>
            <person name="Daum C."/>
            <person name="Ramamoorthy G.K."/>
            <person name="Gryganskyi A."/>
            <person name="Culley D."/>
            <person name="Magnuson J.K."/>
            <person name="James T.Y."/>
            <person name="O'Malley M.A."/>
            <person name="Stajich J.E."/>
            <person name="Spatafora J.W."/>
            <person name="Visel A."/>
            <person name="Grigoriev I.V."/>
        </authorList>
    </citation>
    <scope>NUCLEOTIDE SEQUENCE [LARGE SCALE GENOMIC DNA]</scope>
    <source>
        <strain evidence="7 8">JEL800</strain>
    </source>
</reference>
<dbReference type="GO" id="GO:0016020">
    <property type="term" value="C:membrane"/>
    <property type="evidence" value="ECO:0007669"/>
    <property type="project" value="UniProtKB-SubCell"/>
</dbReference>
<dbReference type="Pfam" id="PF01094">
    <property type="entry name" value="ANF_receptor"/>
    <property type="match status" value="1"/>
</dbReference>
<evidence type="ECO:0000313" key="7">
    <source>
        <dbReference type="EMBL" id="ORY52442.1"/>
    </source>
</evidence>
<dbReference type="Proteomes" id="UP000193642">
    <property type="component" value="Unassembled WGS sequence"/>
</dbReference>